<reference evidence="2 3" key="1">
    <citation type="journal article" date="2012" name="MBio">
        <title>Comparative genome analysis of three eukaryotic parasites with differing abilities to transform leukocytes reveals key mediators of Theileria-induced leukocyte transformation.</title>
        <authorList>
            <person name="Hayashida K."/>
            <person name="Hara Y."/>
            <person name="Abe T."/>
            <person name="Yamasaki C."/>
            <person name="Toyoda A."/>
            <person name="Kosuge T."/>
            <person name="Suzuki Y."/>
            <person name="Sato Y."/>
            <person name="Kawashima S."/>
            <person name="Katayama T."/>
            <person name="Wakaguri H."/>
            <person name="Inoue N."/>
            <person name="Homma K."/>
            <person name="Tada-Umezaki M."/>
            <person name="Yagi Y."/>
            <person name="Fujii Y."/>
            <person name="Habara T."/>
            <person name="Kanehisa M."/>
            <person name="Watanabe H."/>
            <person name="Ito K."/>
            <person name="Gojobori T."/>
            <person name="Sugawara H."/>
            <person name="Imanishi T."/>
            <person name="Weir W."/>
            <person name="Gardner M."/>
            <person name="Pain A."/>
            <person name="Shiels B."/>
            <person name="Hattori M."/>
            <person name="Nene V."/>
            <person name="Sugimoto C."/>
        </authorList>
    </citation>
    <scope>NUCLEOTIDE SEQUENCE [LARGE SCALE GENOMIC DNA]</scope>
    <source>
        <strain evidence="2 3">Shintoku</strain>
    </source>
</reference>
<evidence type="ECO:0000256" key="1">
    <source>
        <dbReference type="SAM" id="SignalP"/>
    </source>
</evidence>
<evidence type="ECO:0000313" key="3">
    <source>
        <dbReference type="Proteomes" id="UP000003786"/>
    </source>
</evidence>
<dbReference type="RefSeq" id="XP_009692776.1">
    <property type="nucleotide sequence ID" value="XM_009694481.1"/>
</dbReference>
<protein>
    <submittedName>
        <fullName evidence="2">Uncharacterized protein</fullName>
    </submittedName>
</protein>
<organism evidence="2 3">
    <name type="scientific">Theileria orientalis strain Shintoku</name>
    <dbReference type="NCBI Taxonomy" id="869250"/>
    <lineage>
        <taxon>Eukaryota</taxon>
        <taxon>Sar</taxon>
        <taxon>Alveolata</taxon>
        <taxon>Apicomplexa</taxon>
        <taxon>Aconoidasida</taxon>
        <taxon>Piroplasmida</taxon>
        <taxon>Theileriidae</taxon>
        <taxon>Theileria</taxon>
    </lineage>
</organism>
<dbReference type="KEGG" id="tot:TOT_040000842"/>
<feature type="signal peptide" evidence="1">
    <location>
        <begin position="1"/>
        <end position="18"/>
    </location>
</feature>
<gene>
    <name evidence="2" type="ORF">TOT_040000842</name>
</gene>
<dbReference type="eggNOG" id="ENOG502TN59">
    <property type="taxonomic scope" value="Eukaryota"/>
</dbReference>
<evidence type="ECO:0000313" key="2">
    <source>
        <dbReference type="EMBL" id="BAM42475.1"/>
    </source>
</evidence>
<dbReference type="AlphaFoldDB" id="J7M4S6"/>
<dbReference type="GeneID" id="20716883"/>
<dbReference type="OrthoDB" id="361625at2759"/>
<dbReference type="Proteomes" id="UP000003786">
    <property type="component" value="Chromosome 4"/>
</dbReference>
<feature type="chain" id="PRO_5003795667" evidence="1">
    <location>
        <begin position="19"/>
        <end position="176"/>
    </location>
</feature>
<accession>J7M4S6</accession>
<name>J7M4S6_THEOR</name>
<dbReference type="VEuPathDB" id="PiroplasmaDB:TOT_040000842"/>
<dbReference type="EMBL" id="AP011949">
    <property type="protein sequence ID" value="BAM42475.1"/>
    <property type="molecule type" value="Genomic_DNA"/>
</dbReference>
<proteinExistence type="predicted"/>
<keyword evidence="3" id="KW-1185">Reference proteome</keyword>
<keyword evidence="1" id="KW-0732">Signal</keyword>
<sequence length="176" mass="19072">MNKLFALFLAFGPFFALAVGPVVFDKPLLDKKDDRFVGVVHGKASVTELGTAKNARFLFLVPKLGADFKPGFKSGLTPKVLDFLKVDDGEVLLEVLGFSDCKEWFAVGVKKLVGGAVFEKFLHGAKGGVHTSLLGADGLVDFLKGKLTSGLFNDLYKLLPTHLVVLKLHKAYAHLL</sequence>